<dbReference type="GO" id="GO:0160104">
    <property type="term" value="F:tRNA (guanine(26)-N2)-dimethyltransferase activity"/>
    <property type="evidence" value="ECO:0007669"/>
    <property type="project" value="UniProtKB-EC"/>
</dbReference>
<feature type="compositionally biased region" description="Basic and acidic residues" evidence="13">
    <location>
        <begin position="650"/>
        <end position="660"/>
    </location>
</feature>
<organism evidence="14 15">
    <name type="scientific">Talaromyces atroroseus</name>
    <dbReference type="NCBI Taxonomy" id="1441469"/>
    <lineage>
        <taxon>Eukaryota</taxon>
        <taxon>Fungi</taxon>
        <taxon>Dikarya</taxon>
        <taxon>Ascomycota</taxon>
        <taxon>Pezizomycotina</taxon>
        <taxon>Eurotiomycetes</taxon>
        <taxon>Eurotiomycetidae</taxon>
        <taxon>Eurotiales</taxon>
        <taxon>Trichocomaceae</taxon>
        <taxon>Talaromyces</taxon>
        <taxon>Talaromyces sect. Trachyspermi</taxon>
    </lineage>
</organism>
<proteinExistence type="inferred from homology"/>
<dbReference type="EC" id="2.1.1.216" evidence="7"/>
<dbReference type="InterPro" id="IPR042296">
    <property type="entry name" value="tRNA_met_Trm1_C"/>
</dbReference>
<evidence type="ECO:0000313" key="15">
    <source>
        <dbReference type="Proteomes" id="UP000214365"/>
    </source>
</evidence>
<evidence type="ECO:0000256" key="10">
    <source>
        <dbReference type="ARBA" id="ARBA00082896"/>
    </source>
</evidence>
<feature type="region of interest" description="Disordered" evidence="13">
    <location>
        <begin position="481"/>
        <end position="500"/>
    </location>
</feature>
<keyword evidence="4 12" id="KW-0949">S-adenosyl-L-methionine</keyword>
<evidence type="ECO:0000256" key="9">
    <source>
        <dbReference type="ARBA" id="ARBA00077143"/>
    </source>
</evidence>
<gene>
    <name evidence="14" type="ORF">UA08_02120</name>
</gene>
<dbReference type="CDD" id="cd02440">
    <property type="entry name" value="AdoMet_MTases"/>
    <property type="match status" value="1"/>
</dbReference>
<feature type="region of interest" description="Disordered" evidence="13">
    <location>
        <begin position="41"/>
        <end position="62"/>
    </location>
</feature>
<name>A0A1Q5QAE3_TALAT</name>
<protein>
    <recommendedName>
        <fullName evidence="7">tRNA (guanine(26)-N(2))-dimethyltransferase</fullName>
        <ecNumber evidence="7">2.1.1.216</ecNumber>
    </recommendedName>
    <alternativeName>
        <fullName evidence="10">tRNA 2,2-dimethylguanosine-26 methyltransferase</fullName>
    </alternativeName>
    <alternativeName>
        <fullName evidence="9">tRNA(guanine-26,N(2)-N(2)) methyltransferase</fullName>
    </alternativeName>
    <alternativeName>
        <fullName evidence="11">tRNA(m(2,2)G26)dimethyltransferase</fullName>
    </alternativeName>
</protein>
<dbReference type="STRING" id="1441469.A0A1Q5QAE3"/>
<dbReference type="RefSeq" id="XP_020122982.1">
    <property type="nucleotide sequence ID" value="XM_020261859.1"/>
</dbReference>
<dbReference type="SUPFAM" id="SSF53335">
    <property type="entry name" value="S-adenosyl-L-methionine-dependent methyltransferases"/>
    <property type="match status" value="1"/>
</dbReference>
<keyword evidence="2 12" id="KW-0489">Methyltransferase</keyword>
<feature type="region of interest" description="Disordered" evidence="13">
    <location>
        <begin position="1"/>
        <end position="29"/>
    </location>
</feature>
<dbReference type="Gene3D" id="3.30.56.70">
    <property type="entry name" value="N2,N2-dimethylguanosine tRNA methyltransferase, C-terminal domain"/>
    <property type="match status" value="1"/>
</dbReference>
<dbReference type="InterPro" id="IPR029063">
    <property type="entry name" value="SAM-dependent_MTases_sf"/>
</dbReference>
<evidence type="ECO:0000256" key="6">
    <source>
        <dbReference type="ARBA" id="ARBA00022884"/>
    </source>
</evidence>
<feature type="compositionally biased region" description="Polar residues" evidence="13">
    <location>
        <begin position="150"/>
        <end position="166"/>
    </location>
</feature>
<evidence type="ECO:0000256" key="3">
    <source>
        <dbReference type="ARBA" id="ARBA00022679"/>
    </source>
</evidence>
<dbReference type="GO" id="GO:0002940">
    <property type="term" value="P:tRNA N2-guanine methylation"/>
    <property type="evidence" value="ECO:0007669"/>
    <property type="project" value="TreeGrafter"/>
</dbReference>
<dbReference type="NCBIfam" id="TIGR00308">
    <property type="entry name" value="TRM1"/>
    <property type="match status" value="1"/>
</dbReference>
<comment type="similarity">
    <text evidence="12">Belongs to the class I-like SAM-binding methyltransferase superfamily. Trm1 family.</text>
</comment>
<evidence type="ECO:0000256" key="2">
    <source>
        <dbReference type="ARBA" id="ARBA00022603"/>
    </source>
</evidence>
<evidence type="ECO:0000313" key="14">
    <source>
        <dbReference type="EMBL" id="OKL62861.1"/>
    </source>
</evidence>
<dbReference type="PANTHER" id="PTHR10631:SF3">
    <property type="entry name" value="TRNA (GUANINE(26)-N(2))-DIMETHYLTRANSFERASE"/>
    <property type="match status" value="1"/>
</dbReference>
<dbReference type="OrthoDB" id="6349953at2759"/>
<feature type="region of interest" description="Disordered" evidence="13">
    <location>
        <begin position="638"/>
        <end position="664"/>
    </location>
</feature>
<dbReference type="Proteomes" id="UP000214365">
    <property type="component" value="Unassembled WGS sequence"/>
</dbReference>
<dbReference type="Pfam" id="PF02005">
    <property type="entry name" value="TRM"/>
    <property type="match status" value="2"/>
</dbReference>
<evidence type="ECO:0000256" key="12">
    <source>
        <dbReference type="PROSITE-ProRule" id="PRU00958"/>
    </source>
</evidence>
<evidence type="ECO:0000256" key="5">
    <source>
        <dbReference type="ARBA" id="ARBA00022694"/>
    </source>
</evidence>
<dbReference type="PROSITE" id="PS51626">
    <property type="entry name" value="SAM_MT_TRM1"/>
    <property type="match status" value="1"/>
</dbReference>
<feature type="region of interest" description="Disordered" evidence="13">
    <location>
        <begin position="99"/>
        <end position="167"/>
    </location>
</feature>
<evidence type="ECO:0000256" key="1">
    <source>
        <dbReference type="ARBA" id="ARBA00022555"/>
    </source>
</evidence>
<keyword evidence="6 12" id="KW-0694">RNA-binding</keyword>
<evidence type="ECO:0000256" key="8">
    <source>
        <dbReference type="ARBA" id="ARBA00051897"/>
    </source>
</evidence>
<dbReference type="PANTHER" id="PTHR10631">
    <property type="entry name" value="N 2 ,N 2 -DIMETHYLGUANOSINE TRNA METHYLTRANSFERASE"/>
    <property type="match status" value="1"/>
</dbReference>
<feature type="compositionally biased region" description="Low complexity" evidence="13">
    <location>
        <begin position="1"/>
        <end position="18"/>
    </location>
</feature>
<evidence type="ECO:0000256" key="13">
    <source>
        <dbReference type="SAM" id="MobiDB-lite"/>
    </source>
</evidence>
<keyword evidence="5 12" id="KW-0819">tRNA processing</keyword>
<sequence>MASPQEAEAAPAPAPAASTPKPVELDGKQYEPVKEGLAYILKPVDTHDSAKPAPKPRGSGMEQQESVFYNPIQQFNRDLSVLAIKVFSEHFVAVARDQAAITRSRRSRKKNEKKRKREEENDGGNEREVPKKHEGEGQAVDADATAVLPASNTGTTMNTDNQTNGETRPVSFKILDALSATGLRALRYAKEVPAATRIVSNDLSATAIEAIKLNIKYNDVESIVRPNVGDARAYLYSLQGEEKKPHDEEKIGRFDVIDLDPYGTAAPFLDAAIQGLSNGGLLCVTCTDAGVFASTGYLEKAYSLYGGISVRLPHGHEVGLRLIINAIATTAATYGLSVEPLLSLSIDYYVRVFVRVYKSPAEVKFLSGNTMLVYNCDTGCGAWTTQYLSHTKLRPNKSGGSFYYYSLAQAPTSSPLCKHCGFKTHLGGPMWGGPLHNPHFINKILNLLPELDPETYQTLDRIEGMLMTALEEDLDLSDPFHSSEAAQKEKQAESSPLIPRLPPHQQEKYPFFVQLSSLSKVLHAQTIPLNSFRGALHGLGYRTTRSHTKPNSVRTDAPWDVIWEVMREWVRQKAPIKEGTLKPGTPGAGIMKKDRSKYEATNALSALRREISEALETGTDMIDLSTKVEAALYRKGSAALAPTAAPDSSASKKDEEEKPHPSTLNIVFDESLGRDFSTTAASSSRRVARYPMNPGENWGPMSRAFGH</sequence>
<comment type="catalytic activity">
    <reaction evidence="8">
        <text>guanosine(26) in tRNA + 2 S-adenosyl-L-methionine = N(2)-dimethylguanosine(26) in tRNA + 2 S-adenosyl-L-homocysteine + 2 H(+)</text>
        <dbReference type="Rhea" id="RHEA:43140"/>
        <dbReference type="Rhea" id="RHEA-COMP:10359"/>
        <dbReference type="Rhea" id="RHEA-COMP:10360"/>
        <dbReference type="ChEBI" id="CHEBI:15378"/>
        <dbReference type="ChEBI" id="CHEBI:57856"/>
        <dbReference type="ChEBI" id="CHEBI:59789"/>
        <dbReference type="ChEBI" id="CHEBI:74269"/>
        <dbReference type="ChEBI" id="CHEBI:74513"/>
        <dbReference type="EC" id="2.1.1.216"/>
    </reaction>
</comment>
<evidence type="ECO:0000256" key="4">
    <source>
        <dbReference type="ARBA" id="ARBA00022691"/>
    </source>
</evidence>
<keyword evidence="1 12" id="KW-0820">tRNA-binding</keyword>
<evidence type="ECO:0000256" key="7">
    <source>
        <dbReference type="ARBA" id="ARBA00039099"/>
    </source>
</evidence>
<feature type="region of interest" description="Disordered" evidence="13">
    <location>
        <begin position="678"/>
        <end position="707"/>
    </location>
</feature>
<dbReference type="Gene3D" id="3.40.50.150">
    <property type="entry name" value="Vaccinia Virus protein VP39"/>
    <property type="match status" value="1"/>
</dbReference>
<feature type="compositionally biased region" description="Basic and acidic residues" evidence="13">
    <location>
        <begin position="124"/>
        <end position="136"/>
    </location>
</feature>
<dbReference type="GO" id="GO:0005634">
    <property type="term" value="C:nucleus"/>
    <property type="evidence" value="ECO:0007669"/>
    <property type="project" value="TreeGrafter"/>
</dbReference>
<evidence type="ECO:0000256" key="11">
    <source>
        <dbReference type="ARBA" id="ARBA00083299"/>
    </source>
</evidence>
<dbReference type="GO" id="GO:0000049">
    <property type="term" value="F:tRNA binding"/>
    <property type="evidence" value="ECO:0007669"/>
    <property type="project" value="UniProtKB-UniRule"/>
</dbReference>
<dbReference type="AlphaFoldDB" id="A0A1Q5QAE3"/>
<accession>A0A1Q5QAE3</accession>
<dbReference type="InterPro" id="IPR002905">
    <property type="entry name" value="Trm1"/>
</dbReference>
<keyword evidence="15" id="KW-1185">Reference proteome</keyword>
<keyword evidence="3 12" id="KW-0808">Transferase</keyword>
<feature type="compositionally biased region" description="Basic residues" evidence="13">
    <location>
        <begin position="103"/>
        <end position="116"/>
    </location>
</feature>
<dbReference type="EMBL" id="LFMY01000002">
    <property type="protein sequence ID" value="OKL62861.1"/>
    <property type="molecule type" value="Genomic_DNA"/>
</dbReference>
<dbReference type="GeneID" id="31001875"/>
<dbReference type="FunFam" id="3.30.56.70:FF:000001">
    <property type="entry name" value="tRNA (guanine(26)-N(2))-dimethyltransferase"/>
    <property type="match status" value="1"/>
</dbReference>
<reference evidence="14 15" key="1">
    <citation type="submission" date="2015-06" db="EMBL/GenBank/DDBJ databases">
        <title>Talaromyces atroroseus IBT 11181 draft genome.</title>
        <authorList>
            <person name="Rasmussen K.B."/>
            <person name="Rasmussen S."/>
            <person name="Petersen B."/>
            <person name="Sicheritz-Ponten T."/>
            <person name="Mortensen U.H."/>
            <person name="Thrane U."/>
        </authorList>
    </citation>
    <scope>NUCLEOTIDE SEQUENCE [LARGE SCALE GENOMIC DNA]</scope>
    <source>
        <strain evidence="14 15">IBT 11181</strain>
    </source>
</reference>
<comment type="caution">
    <text evidence="14">The sequence shown here is derived from an EMBL/GenBank/DDBJ whole genome shotgun (WGS) entry which is preliminary data.</text>
</comment>